<dbReference type="EMBL" id="ADBJ01000050">
    <property type="protein sequence ID" value="EFA75981.1"/>
    <property type="molecule type" value="Genomic_DNA"/>
</dbReference>
<reference evidence="2 3" key="1">
    <citation type="journal article" date="2011" name="Genome Res.">
        <title>Phylogeny-wide analysis of social amoeba genomes highlights ancient origins for complex intercellular communication.</title>
        <authorList>
            <person name="Heidel A.J."/>
            <person name="Lawal H.M."/>
            <person name="Felder M."/>
            <person name="Schilde C."/>
            <person name="Helps N.R."/>
            <person name="Tunggal B."/>
            <person name="Rivero F."/>
            <person name="John U."/>
            <person name="Schleicher M."/>
            <person name="Eichinger L."/>
            <person name="Platzer M."/>
            <person name="Noegel A.A."/>
            <person name="Schaap P."/>
            <person name="Gloeckner G."/>
        </authorList>
    </citation>
    <scope>NUCLEOTIDE SEQUENCE [LARGE SCALE GENOMIC DNA]</scope>
    <source>
        <strain evidence="3">ATCC 26659 / Pp 5 / PN500</strain>
    </source>
</reference>
<dbReference type="PANTHER" id="PTHR15615:SF44">
    <property type="entry name" value="CYCLIN N-TERMINAL DOMAIN-CONTAINING PROTEIN"/>
    <property type="match status" value="1"/>
</dbReference>
<dbReference type="InterPro" id="IPR013922">
    <property type="entry name" value="Cyclin_PHO80-like"/>
</dbReference>
<comment type="caution">
    <text evidence="2">The sequence shown here is derived from an EMBL/GenBank/DDBJ whole genome shotgun (WGS) entry which is preliminary data.</text>
</comment>
<feature type="region of interest" description="Disordered" evidence="1">
    <location>
        <begin position="35"/>
        <end position="78"/>
    </location>
</feature>
<dbReference type="GO" id="GO:0019901">
    <property type="term" value="F:protein kinase binding"/>
    <property type="evidence" value="ECO:0007669"/>
    <property type="project" value="InterPro"/>
</dbReference>
<protein>
    <submittedName>
        <fullName evidence="2">Uncharacterized protein</fullName>
    </submittedName>
</protein>
<dbReference type="InterPro" id="IPR036915">
    <property type="entry name" value="Cyclin-like_sf"/>
</dbReference>
<dbReference type="SUPFAM" id="SSF47954">
    <property type="entry name" value="Cyclin-like"/>
    <property type="match status" value="1"/>
</dbReference>
<dbReference type="GO" id="GO:0016538">
    <property type="term" value="F:cyclin-dependent protein serine/threonine kinase regulator activity"/>
    <property type="evidence" value="ECO:0007669"/>
    <property type="project" value="TreeGrafter"/>
</dbReference>
<evidence type="ECO:0000313" key="3">
    <source>
        <dbReference type="Proteomes" id="UP000001396"/>
    </source>
</evidence>
<gene>
    <name evidence="2" type="ORF">PPL_10559</name>
</gene>
<dbReference type="GeneID" id="31366028"/>
<dbReference type="Gene3D" id="1.10.472.10">
    <property type="entry name" value="Cyclin-like"/>
    <property type="match status" value="1"/>
</dbReference>
<keyword evidence="3" id="KW-1185">Reference proteome</keyword>
<dbReference type="InParanoid" id="D3BRE9"/>
<dbReference type="GO" id="GO:0000307">
    <property type="term" value="C:cyclin-dependent protein kinase holoenzyme complex"/>
    <property type="evidence" value="ECO:0007669"/>
    <property type="project" value="TreeGrafter"/>
</dbReference>
<dbReference type="CDD" id="cd00043">
    <property type="entry name" value="CYCLIN_SF"/>
    <property type="match status" value="1"/>
</dbReference>
<dbReference type="PANTHER" id="PTHR15615">
    <property type="match status" value="1"/>
</dbReference>
<dbReference type="Proteomes" id="UP000001396">
    <property type="component" value="Unassembled WGS sequence"/>
</dbReference>
<evidence type="ECO:0000313" key="2">
    <source>
        <dbReference type="EMBL" id="EFA75981.1"/>
    </source>
</evidence>
<organism evidence="2 3">
    <name type="scientific">Heterostelium pallidum (strain ATCC 26659 / Pp 5 / PN500)</name>
    <name type="common">Cellular slime mold</name>
    <name type="synonym">Polysphondylium pallidum</name>
    <dbReference type="NCBI Taxonomy" id="670386"/>
    <lineage>
        <taxon>Eukaryota</taxon>
        <taxon>Amoebozoa</taxon>
        <taxon>Evosea</taxon>
        <taxon>Eumycetozoa</taxon>
        <taxon>Dictyostelia</taxon>
        <taxon>Acytosteliales</taxon>
        <taxon>Acytosteliaceae</taxon>
        <taxon>Heterostelium</taxon>
    </lineage>
</organism>
<dbReference type="GO" id="GO:0005634">
    <property type="term" value="C:nucleus"/>
    <property type="evidence" value="ECO:0007669"/>
    <property type="project" value="TreeGrafter"/>
</dbReference>
<evidence type="ECO:0000256" key="1">
    <source>
        <dbReference type="SAM" id="MobiDB-lite"/>
    </source>
</evidence>
<dbReference type="FunCoup" id="D3BRE9">
    <property type="interactions" value="136"/>
</dbReference>
<sequence>MLSTNYYNNNNNHFVNSKCIYIDCGIATNQLNNNSNKQHQQLQQQEQQEQHSTSPPSSTYSTSPNSSSSSSCSSRRNSPSQLNRFPFLSDYLSGSADLLVKKMEAGVTEILEVILQWLIEDLNESTYILFTAFFLADKYVKKVGIRQSSVLWLILTSCIVAIKMYSESKINMNRIASKFDTNPTNIIKMEMEFLSIMCYRLYVEEQTVNAFLTHIFFEFRCNITDRTQAIMKDIQKEIQRKEQQQQQQQP</sequence>
<dbReference type="RefSeq" id="XP_020428115.1">
    <property type="nucleotide sequence ID" value="XM_020581328.1"/>
</dbReference>
<accession>D3BRE9</accession>
<name>D3BRE9_HETP5</name>
<proteinExistence type="predicted"/>
<dbReference type="AlphaFoldDB" id="D3BRE9"/>